<evidence type="ECO:0000313" key="3">
    <source>
        <dbReference type="EMBL" id="KAF0981196.1"/>
    </source>
</evidence>
<dbReference type="PANTHER" id="PTHR35149:SF1">
    <property type="entry name" value="DUF5655 DOMAIN-CONTAINING PROTEIN"/>
    <property type="match status" value="1"/>
</dbReference>
<dbReference type="Pfam" id="PF03235">
    <property type="entry name" value="GmrSD_N"/>
    <property type="match status" value="1"/>
</dbReference>
<dbReference type="PANTHER" id="PTHR35149">
    <property type="entry name" value="SLL5132 PROTEIN"/>
    <property type="match status" value="1"/>
</dbReference>
<feature type="compositionally biased region" description="Low complexity" evidence="1">
    <location>
        <begin position="67"/>
        <end position="84"/>
    </location>
</feature>
<dbReference type="GeneID" id="68120199"/>
<dbReference type="VEuPathDB" id="AmoebaDB:NfTy_078880"/>
<dbReference type="VEuPathDB" id="AmoebaDB:FDP41_012984"/>
<evidence type="ECO:0000256" key="1">
    <source>
        <dbReference type="SAM" id="MobiDB-lite"/>
    </source>
</evidence>
<evidence type="ECO:0000259" key="2">
    <source>
        <dbReference type="Pfam" id="PF03235"/>
    </source>
</evidence>
<accession>A0A6A5C0G9</accession>
<feature type="region of interest" description="Disordered" evidence="1">
    <location>
        <begin position="1"/>
        <end position="86"/>
    </location>
</feature>
<protein>
    <recommendedName>
        <fullName evidence="2">GmrSD restriction endonucleases N-terminal domain-containing protein</fullName>
    </recommendedName>
</protein>
<dbReference type="EMBL" id="VFQX01000016">
    <property type="protein sequence ID" value="KAF0981196.1"/>
    <property type="molecule type" value="Genomic_DNA"/>
</dbReference>
<feature type="domain" description="GmrSD restriction endonucleases N-terminal" evidence="2">
    <location>
        <begin position="106"/>
        <end position="346"/>
    </location>
</feature>
<feature type="compositionally biased region" description="Polar residues" evidence="1">
    <location>
        <begin position="24"/>
        <end position="51"/>
    </location>
</feature>
<dbReference type="Proteomes" id="UP000444721">
    <property type="component" value="Unassembled WGS sequence"/>
</dbReference>
<organism evidence="3 4">
    <name type="scientific">Naegleria fowleri</name>
    <name type="common">Brain eating amoeba</name>
    <dbReference type="NCBI Taxonomy" id="5763"/>
    <lineage>
        <taxon>Eukaryota</taxon>
        <taxon>Discoba</taxon>
        <taxon>Heterolobosea</taxon>
        <taxon>Tetramitia</taxon>
        <taxon>Eutetramitia</taxon>
        <taxon>Vahlkampfiidae</taxon>
        <taxon>Naegleria</taxon>
    </lineage>
</organism>
<dbReference type="VEuPathDB" id="AmoebaDB:NF0123630"/>
<sequence length="736" mass="84562">MAPRKSITPKKQGKKTKQGDGDNENASSSPRKTPERNLSTSTQEFNESTLPVPSPTESSTKKKKTSRSSAGSSSNDTQSSTISSLVNPTVVPCPTKEFECASENVTKLFSNRLYVIPDYQRPYEWQPDDITKLLDDIFEALKRKDRRYFMGNVLLKKAESAPRASIIDGQQRLISLSIILAALRSLIVKKEHSDTLYKAMIDNIEECLTSKQYETMGQVRIEIQNDVTTVKKENTFFNKNIANHGFFNSRVEESTKKYFDSYLATLEEEKVVYSQSSFQMAKNLLHTRYHLKKNLKTQVEIVSFLTYLRNNCSVMVTTILPEENEFVIFGTLNCRGRDLSPMDDLKLQFSQYFLEKDNEKATAMKKWIDMPQEMKEDLFSLIFECVYVTLADTEVTTIRTSQAQRAYDRMLQQLAEKSKMTHLEFVNSYMQPLFDAFGMLKRRGGRGARDDRDECDLSESLERKVSVIQYITENYFQKAVRESSVIMMMILLAMYKCRPKSTGMFSAYRLDHLPLGHIESLIGVWHDYLLKNALYGSQKVTFGPLLNHIKSLLNNTSIYKEENIEVLKGKQCQTVNRWKAKIERQLDLSKETTKSEATQLAKVFEVVLKVIHFYDPQSIKTQEFNFFDSDNYELEQIMPKPYGMKRGDSGSFLKIGNYSLKKKFSPLPVDVQKKLAALNKIVYPITSKNVLHISEKIVGDDKSWAKKDLEKRTTSITNFLEQLLGESLDDSSDEEE</sequence>
<reference evidence="3 4" key="1">
    <citation type="journal article" date="2019" name="Sci. Rep.">
        <title>Nanopore sequencing improves the draft genome of the human pathogenic amoeba Naegleria fowleri.</title>
        <authorList>
            <person name="Liechti N."/>
            <person name="Schurch N."/>
            <person name="Bruggmann R."/>
            <person name="Wittwer M."/>
        </authorList>
    </citation>
    <scope>NUCLEOTIDE SEQUENCE [LARGE SCALE GENOMIC DNA]</scope>
    <source>
        <strain evidence="3 4">ATCC 30894</strain>
    </source>
</reference>
<dbReference type="RefSeq" id="XP_044565909.1">
    <property type="nucleotide sequence ID" value="XM_044703563.1"/>
</dbReference>
<name>A0A6A5C0G9_NAEFO</name>
<dbReference type="AlphaFoldDB" id="A0A6A5C0G9"/>
<proteinExistence type="predicted"/>
<gene>
    <name evidence="3" type="ORF">FDP41_012984</name>
</gene>
<feature type="compositionally biased region" description="Basic residues" evidence="1">
    <location>
        <begin position="7"/>
        <end position="16"/>
    </location>
</feature>
<comment type="caution">
    <text evidence="3">The sequence shown here is derived from an EMBL/GenBank/DDBJ whole genome shotgun (WGS) entry which is preliminary data.</text>
</comment>
<keyword evidence="4" id="KW-1185">Reference proteome</keyword>
<evidence type="ECO:0000313" key="4">
    <source>
        <dbReference type="Proteomes" id="UP000444721"/>
    </source>
</evidence>
<dbReference type="InterPro" id="IPR004919">
    <property type="entry name" value="GmrSD_N"/>
</dbReference>
<dbReference type="OrthoDB" id="537448at2759"/>